<dbReference type="Proteomes" id="UP001500433">
    <property type="component" value="Unassembled WGS sequence"/>
</dbReference>
<dbReference type="Gene3D" id="3.40.250.10">
    <property type="entry name" value="Rhodanese-like domain"/>
    <property type="match status" value="2"/>
</dbReference>
<dbReference type="SUPFAM" id="SSF56281">
    <property type="entry name" value="Metallo-hydrolase/oxidoreductase"/>
    <property type="match status" value="1"/>
</dbReference>
<accession>A0ABP9EVV6</accession>
<dbReference type="PANTHER" id="PTHR43084">
    <property type="entry name" value="PERSULFIDE DIOXYGENASE ETHE1"/>
    <property type="match status" value="1"/>
</dbReference>
<sequence length="470" mass="51923">MKIEQIYTGCLAQGAYYIESNGEVAIIDPLRETQQYVDKANSENAKIKYIFETHFHADFVSGHIDLAKKTGAKIIFGPGAETTYDIHSAKDNETFKLGDVTIKVLHTPGHTLESSTFLLMDENGNEHAIFSGDTLFLGDVGRPDLAIKSDLTKEDLAGMLFDSLRNKIMPLPDSIIVYPAHGAGSACGKNLSKETVGVLGDQKQTNYALRADMSREKFIEEVLDGIPPPPQYFAKNAMMNKSGYDTFETVLKKGDNALSPEDFENLANQEGALVLDVRHEKDFVKEHIPNSIFIGIHGGFAPWVGALITDLKQPILLVAPKGKEQETVTRLSRVGYDNTLGYLEGGIEAWKSAGKDIETIESISVDEFSKHFKNEDLHVLDVRKDGEYKSEHLKGKHIQHFALDFINDNMNTVNQNKRYYIHCAGGYRSVIAASILKARGFNNIVDIAGGFGAIKKSDLPTTDYVCPSTL</sequence>
<comment type="caution">
    <text evidence="3">The sequence shown here is derived from an EMBL/GenBank/DDBJ whole genome shotgun (WGS) entry which is preliminary data.</text>
</comment>
<dbReference type="Gene3D" id="3.60.15.10">
    <property type="entry name" value="Ribonuclease Z/Hydroxyacylglutathione hydrolase-like"/>
    <property type="match status" value="1"/>
</dbReference>
<dbReference type="SUPFAM" id="SSF52821">
    <property type="entry name" value="Rhodanese/Cell cycle control phosphatase"/>
    <property type="match status" value="2"/>
</dbReference>
<dbReference type="InterPro" id="IPR001763">
    <property type="entry name" value="Rhodanese-like_dom"/>
</dbReference>
<protein>
    <submittedName>
        <fullName evidence="3">MBL fold metallo-hydrolase</fullName>
    </submittedName>
</protein>
<organism evidence="3 4">
    <name type="scientific">Flaviramulus aquimarinus</name>
    <dbReference type="NCBI Taxonomy" id="1170456"/>
    <lineage>
        <taxon>Bacteria</taxon>
        <taxon>Pseudomonadati</taxon>
        <taxon>Bacteroidota</taxon>
        <taxon>Flavobacteriia</taxon>
        <taxon>Flavobacteriales</taxon>
        <taxon>Flavobacteriaceae</taxon>
        <taxon>Flaviramulus</taxon>
    </lineage>
</organism>
<reference evidence="4" key="1">
    <citation type="journal article" date="2019" name="Int. J. Syst. Evol. Microbiol.">
        <title>The Global Catalogue of Microorganisms (GCM) 10K type strain sequencing project: providing services to taxonomists for standard genome sequencing and annotation.</title>
        <authorList>
            <consortium name="The Broad Institute Genomics Platform"/>
            <consortium name="The Broad Institute Genome Sequencing Center for Infectious Disease"/>
            <person name="Wu L."/>
            <person name="Ma J."/>
        </authorList>
    </citation>
    <scope>NUCLEOTIDE SEQUENCE [LARGE SCALE GENOMIC DNA]</scope>
    <source>
        <strain evidence="4">JCM 18274</strain>
    </source>
</reference>
<keyword evidence="1" id="KW-0479">Metal-binding</keyword>
<dbReference type="Pfam" id="PF00581">
    <property type="entry name" value="Rhodanese"/>
    <property type="match status" value="2"/>
</dbReference>
<dbReference type="SMART" id="SM00450">
    <property type="entry name" value="RHOD"/>
    <property type="match status" value="2"/>
</dbReference>
<dbReference type="InterPro" id="IPR036873">
    <property type="entry name" value="Rhodanese-like_dom_sf"/>
</dbReference>
<dbReference type="PROSITE" id="PS50206">
    <property type="entry name" value="RHODANESE_3"/>
    <property type="match status" value="2"/>
</dbReference>
<dbReference type="InterPro" id="IPR051682">
    <property type="entry name" value="Mito_Persulfide_Diox"/>
</dbReference>
<evidence type="ECO:0000313" key="3">
    <source>
        <dbReference type="EMBL" id="GAA4884517.1"/>
    </source>
</evidence>
<feature type="domain" description="Rhodanese" evidence="2">
    <location>
        <begin position="373"/>
        <end position="463"/>
    </location>
</feature>
<dbReference type="SMART" id="SM00849">
    <property type="entry name" value="Lactamase_B"/>
    <property type="match status" value="1"/>
</dbReference>
<evidence type="ECO:0000256" key="1">
    <source>
        <dbReference type="ARBA" id="ARBA00022723"/>
    </source>
</evidence>
<dbReference type="CDD" id="cd07724">
    <property type="entry name" value="POD-like_MBL-fold"/>
    <property type="match status" value="1"/>
</dbReference>
<evidence type="ECO:0000313" key="4">
    <source>
        <dbReference type="Proteomes" id="UP001500433"/>
    </source>
</evidence>
<dbReference type="InterPro" id="IPR001279">
    <property type="entry name" value="Metallo-B-lactamas"/>
</dbReference>
<dbReference type="InterPro" id="IPR044528">
    <property type="entry name" value="POD-like_MBL-fold"/>
</dbReference>
<dbReference type="EMBL" id="BAABJH010000001">
    <property type="protein sequence ID" value="GAA4884517.1"/>
    <property type="molecule type" value="Genomic_DNA"/>
</dbReference>
<dbReference type="Pfam" id="PF00753">
    <property type="entry name" value="Lactamase_B"/>
    <property type="match status" value="1"/>
</dbReference>
<dbReference type="RefSeq" id="WP_345272270.1">
    <property type="nucleotide sequence ID" value="NZ_BAABJH010000001.1"/>
</dbReference>
<gene>
    <name evidence="3" type="ORF">GCM10023311_03680</name>
</gene>
<keyword evidence="4" id="KW-1185">Reference proteome</keyword>
<dbReference type="CDD" id="cd00158">
    <property type="entry name" value="RHOD"/>
    <property type="match status" value="2"/>
</dbReference>
<dbReference type="InterPro" id="IPR036866">
    <property type="entry name" value="RibonucZ/Hydroxyglut_hydro"/>
</dbReference>
<dbReference type="PANTHER" id="PTHR43084:SF1">
    <property type="entry name" value="PERSULFIDE DIOXYGENASE ETHE1, MITOCHONDRIAL"/>
    <property type="match status" value="1"/>
</dbReference>
<name>A0ABP9EVV6_9FLAO</name>
<proteinExistence type="predicted"/>
<feature type="domain" description="Rhodanese" evidence="2">
    <location>
        <begin position="268"/>
        <end position="359"/>
    </location>
</feature>
<evidence type="ECO:0000259" key="2">
    <source>
        <dbReference type="PROSITE" id="PS50206"/>
    </source>
</evidence>